<dbReference type="InterPro" id="IPR029069">
    <property type="entry name" value="HotDog_dom_sf"/>
</dbReference>
<dbReference type="PANTHER" id="PTHR21660:SF1">
    <property type="entry name" value="ACYL-COENZYME A THIOESTERASE 13"/>
    <property type="match status" value="1"/>
</dbReference>
<dbReference type="CDD" id="cd03443">
    <property type="entry name" value="PaaI_thioesterase"/>
    <property type="match status" value="1"/>
</dbReference>
<name>A0A7C9I0G4_9GAMM</name>
<dbReference type="SUPFAM" id="SSF54637">
    <property type="entry name" value="Thioesterase/thiol ester dehydrase-isomerase"/>
    <property type="match status" value="1"/>
</dbReference>
<reference evidence="4 5" key="1">
    <citation type="submission" date="2019-12" db="EMBL/GenBank/DDBJ databases">
        <authorList>
            <person name="Xu J."/>
        </authorList>
    </citation>
    <scope>NUCLEOTIDE SEQUENCE [LARGE SCALE GENOMIC DNA]</scope>
    <source>
        <strain evidence="4 5">HX-5-24</strain>
    </source>
</reference>
<feature type="domain" description="Thioesterase" evidence="3">
    <location>
        <begin position="47"/>
        <end position="116"/>
    </location>
</feature>
<protein>
    <submittedName>
        <fullName evidence="4">Hotdog fold thioesterase</fullName>
    </submittedName>
</protein>
<gene>
    <name evidence="4" type="ORF">GN331_14905</name>
</gene>
<proteinExistence type="inferred from homology"/>
<organism evidence="4 5">
    <name type="scientific">Noviluteimonas gilva</name>
    <dbReference type="NCBI Taxonomy" id="2682097"/>
    <lineage>
        <taxon>Bacteria</taxon>
        <taxon>Pseudomonadati</taxon>
        <taxon>Pseudomonadota</taxon>
        <taxon>Gammaproteobacteria</taxon>
        <taxon>Lysobacterales</taxon>
        <taxon>Lysobacteraceae</taxon>
        <taxon>Noviluteimonas</taxon>
    </lineage>
</organism>
<dbReference type="InterPro" id="IPR006683">
    <property type="entry name" value="Thioestr_dom"/>
</dbReference>
<comment type="caution">
    <text evidence="4">The sequence shown here is derived from an EMBL/GenBank/DDBJ whole genome shotgun (WGS) entry which is preliminary data.</text>
</comment>
<dbReference type="Gene3D" id="3.10.129.10">
    <property type="entry name" value="Hotdog Thioesterase"/>
    <property type="match status" value="1"/>
</dbReference>
<evidence type="ECO:0000313" key="4">
    <source>
        <dbReference type="EMBL" id="MUV15494.1"/>
    </source>
</evidence>
<keyword evidence="5" id="KW-1185">Reference proteome</keyword>
<dbReference type="AlphaFoldDB" id="A0A7C9I0G4"/>
<keyword evidence="2" id="KW-0378">Hydrolase</keyword>
<evidence type="ECO:0000259" key="3">
    <source>
        <dbReference type="Pfam" id="PF03061"/>
    </source>
</evidence>
<dbReference type="Pfam" id="PF03061">
    <property type="entry name" value="4HBT"/>
    <property type="match status" value="1"/>
</dbReference>
<accession>A0A7C9I0G4</accession>
<evidence type="ECO:0000313" key="5">
    <source>
        <dbReference type="Proteomes" id="UP000479692"/>
    </source>
</evidence>
<comment type="similarity">
    <text evidence="1">Belongs to the thioesterase PaaI family.</text>
</comment>
<dbReference type="Proteomes" id="UP000479692">
    <property type="component" value="Unassembled WGS sequence"/>
</dbReference>
<dbReference type="EMBL" id="WOXT01000005">
    <property type="protein sequence ID" value="MUV15494.1"/>
    <property type="molecule type" value="Genomic_DNA"/>
</dbReference>
<evidence type="ECO:0000256" key="1">
    <source>
        <dbReference type="ARBA" id="ARBA00008324"/>
    </source>
</evidence>
<sequence length="140" mass="14753">MRDIRQLVTECFTAQGLMHTLGTRLVSVDPGEVHIALTPSPALTQQNGFVHAGALTTILDSACGYAAMTVAPDGYNVLTVEFKVNLLRPALADEFLAIGKVVKAGRTLTVCTAEVIGTRDGETKTIALMQATIANVALQA</sequence>
<dbReference type="InterPro" id="IPR003736">
    <property type="entry name" value="PAAI_dom"/>
</dbReference>
<dbReference type="RefSeq" id="WP_156643084.1">
    <property type="nucleotide sequence ID" value="NZ_WOXT01000005.1"/>
</dbReference>
<dbReference type="NCBIfam" id="TIGR00369">
    <property type="entry name" value="unchar_dom_1"/>
    <property type="match status" value="1"/>
</dbReference>
<dbReference type="GO" id="GO:0047617">
    <property type="term" value="F:fatty acyl-CoA hydrolase activity"/>
    <property type="evidence" value="ECO:0007669"/>
    <property type="project" value="InterPro"/>
</dbReference>
<dbReference type="PANTHER" id="PTHR21660">
    <property type="entry name" value="THIOESTERASE SUPERFAMILY MEMBER-RELATED"/>
    <property type="match status" value="1"/>
</dbReference>
<dbReference type="InterPro" id="IPR039298">
    <property type="entry name" value="ACOT13"/>
</dbReference>
<evidence type="ECO:0000256" key="2">
    <source>
        <dbReference type="ARBA" id="ARBA00022801"/>
    </source>
</evidence>